<keyword evidence="1" id="KW-1133">Transmembrane helix</keyword>
<name>A0A5Q2VD61_SERPR</name>
<sequence length="77" mass="8651">MKHITPSFIKKAHLFMTLLWVLLAIPSVIWWKDSVLWVIIISIYANIVGHLAGYTAARADEAAESTENDEVAGEQKQ</sequence>
<protein>
    <submittedName>
        <fullName evidence="2">Uncharacterized protein</fullName>
    </submittedName>
</protein>
<feature type="transmembrane region" description="Helical" evidence="1">
    <location>
        <begin position="12"/>
        <end position="31"/>
    </location>
</feature>
<dbReference type="EMBL" id="CP045913">
    <property type="protein sequence ID" value="QGH61969.1"/>
    <property type="molecule type" value="Genomic_DNA"/>
</dbReference>
<dbReference type="Proteomes" id="UP000381260">
    <property type="component" value="Chromosome"/>
</dbReference>
<keyword evidence="1" id="KW-0812">Transmembrane</keyword>
<accession>A0A5Q2VD61</accession>
<keyword evidence="1" id="KW-0472">Membrane</keyword>
<feature type="transmembrane region" description="Helical" evidence="1">
    <location>
        <begin position="37"/>
        <end position="57"/>
    </location>
</feature>
<reference evidence="2 3" key="1">
    <citation type="submission" date="2019-11" db="EMBL/GenBank/DDBJ databases">
        <title>The Phosphoenolpyruvate Phosphotransferase System Regulates Serratia proteamaculans 336X Biofilm Formation and Wheat Roots colonization.</title>
        <authorList>
            <person name="Liu F."/>
        </authorList>
    </citation>
    <scope>NUCLEOTIDE SEQUENCE [LARGE SCALE GENOMIC DNA]</scope>
    <source>
        <strain evidence="2 3">336X</strain>
    </source>
</reference>
<evidence type="ECO:0000313" key="2">
    <source>
        <dbReference type="EMBL" id="QGH61969.1"/>
    </source>
</evidence>
<dbReference type="AlphaFoldDB" id="A0A5Q2VD61"/>
<proteinExistence type="predicted"/>
<gene>
    <name evidence="2" type="ORF">GHV41_14525</name>
</gene>
<organism evidence="2 3">
    <name type="scientific">Serratia proteamaculans</name>
    <dbReference type="NCBI Taxonomy" id="28151"/>
    <lineage>
        <taxon>Bacteria</taxon>
        <taxon>Pseudomonadati</taxon>
        <taxon>Pseudomonadota</taxon>
        <taxon>Gammaproteobacteria</taxon>
        <taxon>Enterobacterales</taxon>
        <taxon>Yersiniaceae</taxon>
        <taxon>Serratia</taxon>
    </lineage>
</organism>
<evidence type="ECO:0000313" key="3">
    <source>
        <dbReference type="Proteomes" id="UP000381260"/>
    </source>
</evidence>
<dbReference type="RefSeq" id="WP_153859002.1">
    <property type="nucleotide sequence ID" value="NZ_CP045913.1"/>
</dbReference>
<evidence type="ECO:0000256" key="1">
    <source>
        <dbReference type="SAM" id="Phobius"/>
    </source>
</evidence>